<evidence type="ECO:0000313" key="3">
    <source>
        <dbReference type="Proteomes" id="UP000634136"/>
    </source>
</evidence>
<evidence type="ECO:0000256" key="1">
    <source>
        <dbReference type="SAM" id="MobiDB-lite"/>
    </source>
</evidence>
<proteinExistence type="predicted"/>
<comment type="caution">
    <text evidence="2">The sequence shown here is derived from an EMBL/GenBank/DDBJ whole genome shotgun (WGS) entry which is preliminary data.</text>
</comment>
<dbReference type="AlphaFoldDB" id="A0A834W1V7"/>
<protein>
    <submittedName>
        <fullName evidence="2">Uncharacterized protein</fullName>
    </submittedName>
</protein>
<organism evidence="2 3">
    <name type="scientific">Senna tora</name>
    <dbReference type="NCBI Taxonomy" id="362788"/>
    <lineage>
        <taxon>Eukaryota</taxon>
        <taxon>Viridiplantae</taxon>
        <taxon>Streptophyta</taxon>
        <taxon>Embryophyta</taxon>
        <taxon>Tracheophyta</taxon>
        <taxon>Spermatophyta</taxon>
        <taxon>Magnoliopsida</taxon>
        <taxon>eudicotyledons</taxon>
        <taxon>Gunneridae</taxon>
        <taxon>Pentapetalae</taxon>
        <taxon>rosids</taxon>
        <taxon>fabids</taxon>
        <taxon>Fabales</taxon>
        <taxon>Fabaceae</taxon>
        <taxon>Caesalpinioideae</taxon>
        <taxon>Cassia clade</taxon>
        <taxon>Senna</taxon>
    </lineage>
</organism>
<name>A0A834W1V7_9FABA</name>
<reference evidence="2" key="1">
    <citation type="submission" date="2020-09" db="EMBL/GenBank/DDBJ databases">
        <title>Genome-Enabled Discovery of Anthraquinone Biosynthesis in Senna tora.</title>
        <authorList>
            <person name="Kang S.-H."/>
            <person name="Pandey R.P."/>
            <person name="Lee C.-M."/>
            <person name="Sim J.-S."/>
            <person name="Jeong J.-T."/>
            <person name="Choi B.-S."/>
            <person name="Jung M."/>
            <person name="Ginzburg D."/>
            <person name="Zhao K."/>
            <person name="Won S.Y."/>
            <person name="Oh T.-J."/>
            <person name="Yu Y."/>
            <person name="Kim N.-H."/>
            <person name="Lee O.R."/>
            <person name="Lee T.-H."/>
            <person name="Bashyal P."/>
            <person name="Kim T.-S."/>
            <person name="Lee W.-H."/>
            <person name="Kawkins C."/>
            <person name="Kim C.-K."/>
            <person name="Kim J.S."/>
            <person name="Ahn B.O."/>
            <person name="Rhee S.Y."/>
            <person name="Sohng J.K."/>
        </authorList>
    </citation>
    <scope>NUCLEOTIDE SEQUENCE</scope>
    <source>
        <tissue evidence="2">Leaf</tissue>
    </source>
</reference>
<dbReference type="EMBL" id="JAAIUW010000013">
    <property type="protein sequence ID" value="KAF7802791.1"/>
    <property type="molecule type" value="Genomic_DNA"/>
</dbReference>
<keyword evidence="3" id="KW-1185">Reference proteome</keyword>
<gene>
    <name evidence="2" type="ORF">G2W53_041902</name>
</gene>
<feature type="compositionally biased region" description="Polar residues" evidence="1">
    <location>
        <begin position="11"/>
        <end position="23"/>
    </location>
</feature>
<evidence type="ECO:0000313" key="2">
    <source>
        <dbReference type="EMBL" id="KAF7802791.1"/>
    </source>
</evidence>
<dbReference type="Proteomes" id="UP000634136">
    <property type="component" value="Unassembled WGS sequence"/>
</dbReference>
<sequence>MEKQHQREGNLANQISHSLTNGRAVQAEEEKKPLNIGENRKRRAVVPAREEERKRGVCFVSMQLGYEQRGKRNKFF</sequence>
<accession>A0A834W1V7</accession>
<feature type="region of interest" description="Disordered" evidence="1">
    <location>
        <begin position="1"/>
        <end position="42"/>
    </location>
</feature>